<evidence type="ECO:0000313" key="2">
    <source>
        <dbReference type="Proteomes" id="UP000284706"/>
    </source>
</evidence>
<gene>
    <name evidence="1" type="ORF">CVT26_015301</name>
</gene>
<evidence type="ECO:0000313" key="1">
    <source>
        <dbReference type="EMBL" id="PPR01229.1"/>
    </source>
</evidence>
<reference evidence="1 2" key="1">
    <citation type="journal article" date="2018" name="Evol. Lett.">
        <title>Horizontal gene cluster transfer increased hallucinogenic mushroom diversity.</title>
        <authorList>
            <person name="Reynolds H.T."/>
            <person name="Vijayakumar V."/>
            <person name="Gluck-Thaler E."/>
            <person name="Korotkin H.B."/>
            <person name="Matheny P.B."/>
            <person name="Slot J.C."/>
        </authorList>
    </citation>
    <scope>NUCLEOTIDE SEQUENCE [LARGE SCALE GENOMIC DNA]</scope>
    <source>
        <strain evidence="1 2">SRW20</strain>
    </source>
</reference>
<name>A0A409YDX6_9AGAR</name>
<dbReference type="AlphaFoldDB" id="A0A409YDX6"/>
<sequence>MPDSSFFRSSWKHNATNGHTNWNLASTLLKRRPKPWVAATLTEYGHATANTSSSRARDIANTKLYRQRLMQDQEFTLATRARRNGRKVAAPLNLDSIPLPANKSTHDPCTIR</sequence>
<dbReference type="InParanoid" id="A0A409YDX6"/>
<organism evidence="1 2">
    <name type="scientific">Gymnopilus dilepis</name>
    <dbReference type="NCBI Taxonomy" id="231916"/>
    <lineage>
        <taxon>Eukaryota</taxon>
        <taxon>Fungi</taxon>
        <taxon>Dikarya</taxon>
        <taxon>Basidiomycota</taxon>
        <taxon>Agaricomycotina</taxon>
        <taxon>Agaricomycetes</taxon>
        <taxon>Agaricomycetidae</taxon>
        <taxon>Agaricales</taxon>
        <taxon>Agaricineae</taxon>
        <taxon>Hymenogastraceae</taxon>
        <taxon>Gymnopilus</taxon>
    </lineage>
</organism>
<protein>
    <submittedName>
        <fullName evidence="1">Uncharacterized protein</fullName>
    </submittedName>
</protein>
<dbReference type="Proteomes" id="UP000284706">
    <property type="component" value="Unassembled WGS sequence"/>
</dbReference>
<proteinExistence type="predicted"/>
<keyword evidence="2" id="KW-1185">Reference proteome</keyword>
<comment type="caution">
    <text evidence="1">The sequence shown here is derived from an EMBL/GenBank/DDBJ whole genome shotgun (WGS) entry which is preliminary data.</text>
</comment>
<accession>A0A409YDX6</accession>
<dbReference type="EMBL" id="NHYE01000957">
    <property type="protein sequence ID" value="PPR01229.1"/>
    <property type="molecule type" value="Genomic_DNA"/>
</dbReference>